<dbReference type="EMBL" id="CP031229">
    <property type="protein sequence ID" value="AXH97766.1"/>
    <property type="molecule type" value="Genomic_DNA"/>
</dbReference>
<sequence length="331" mass="34334">MTGGQGRDDLPEPEPPTVEVPEGEGGVAVPSDGTATEVAGGALPDDEIAESVQSARPVAHVEEELAEREVTEETRLEGTCLEEPVDEGVGEEVQQEVGDEEVEGEDPEEGLPLLLVARGLTVHARGGSVVEPLGVVAAPGEVLLVEGTTGSGRSVLLLALAGRMRGVGGELEVAGVPGTRPRRLRAITSVARLGDVVDLDGPLTVAECVTERCLTDGVPERDGSRRMSELEDALGFRVPRDAAVGDLSMLSRVLLLVLLAQLRPAALTVLDDLDHDLSPADQVLALEHLGRLARAAGAVVVTSTVAAPDPLPPGTTLLRLPSTRPTPGDLL</sequence>
<feature type="compositionally biased region" description="Low complexity" evidence="1">
    <location>
        <begin position="314"/>
        <end position="331"/>
    </location>
</feature>
<dbReference type="AlphaFoldDB" id="A0A345NRV8"/>
<organism evidence="2 3">
    <name type="scientific">Ornithinimicrobium avium</name>
    <dbReference type="NCBI Taxonomy" id="2283195"/>
    <lineage>
        <taxon>Bacteria</taxon>
        <taxon>Bacillati</taxon>
        <taxon>Actinomycetota</taxon>
        <taxon>Actinomycetes</taxon>
        <taxon>Micrococcales</taxon>
        <taxon>Ornithinimicrobiaceae</taxon>
        <taxon>Ornithinimicrobium</taxon>
    </lineage>
</organism>
<keyword evidence="3" id="KW-1185">Reference proteome</keyword>
<evidence type="ECO:0000256" key="1">
    <source>
        <dbReference type="SAM" id="MobiDB-lite"/>
    </source>
</evidence>
<evidence type="ECO:0000313" key="2">
    <source>
        <dbReference type="EMBL" id="AXH97766.1"/>
    </source>
</evidence>
<name>A0A345NRV8_9MICO</name>
<dbReference type="SUPFAM" id="SSF52540">
    <property type="entry name" value="P-loop containing nucleoside triphosphate hydrolases"/>
    <property type="match status" value="1"/>
</dbReference>
<evidence type="ECO:0000313" key="3">
    <source>
        <dbReference type="Proteomes" id="UP000253790"/>
    </source>
</evidence>
<dbReference type="OrthoDB" id="4927383at2"/>
<accession>A0A345NRV8</accession>
<reference evidence="2 3" key="1">
    <citation type="submission" date="2018-07" db="EMBL/GenBank/DDBJ databases">
        <title>Complete genome sequencing of Ornithinimicrobium sp. AMA3305.</title>
        <authorList>
            <person name="Bae J.-W."/>
        </authorList>
    </citation>
    <scope>NUCLEOTIDE SEQUENCE [LARGE SCALE GENOMIC DNA]</scope>
    <source>
        <strain evidence="2 3">AMA3305</strain>
    </source>
</reference>
<gene>
    <name evidence="2" type="ORF">DV701_00005</name>
</gene>
<feature type="compositionally biased region" description="Basic and acidic residues" evidence="1">
    <location>
        <begin position="1"/>
        <end position="10"/>
    </location>
</feature>
<evidence type="ECO:0008006" key="4">
    <source>
        <dbReference type="Google" id="ProtNLM"/>
    </source>
</evidence>
<feature type="region of interest" description="Disordered" evidence="1">
    <location>
        <begin position="1"/>
        <end position="56"/>
    </location>
</feature>
<dbReference type="Gene3D" id="3.40.50.300">
    <property type="entry name" value="P-loop containing nucleotide triphosphate hydrolases"/>
    <property type="match status" value="1"/>
</dbReference>
<dbReference type="Proteomes" id="UP000253790">
    <property type="component" value="Chromosome"/>
</dbReference>
<dbReference type="KEGG" id="orn:DV701_00005"/>
<protein>
    <recommendedName>
        <fullName evidence="4">AAA+ ATPase domain-containing protein</fullName>
    </recommendedName>
</protein>
<feature type="region of interest" description="Disordered" evidence="1">
    <location>
        <begin position="311"/>
        <end position="331"/>
    </location>
</feature>
<dbReference type="RefSeq" id="WP_114930447.1">
    <property type="nucleotide sequence ID" value="NZ_CP031229.1"/>
</dbReference>
<proteinExistence type="predicted"/>
<dbReference type="InterPro" id="IPR027417">
    <property type="entry name" value="P-loop_NTPase"/>
</dbReference>